<reference evidence="1" key="1">
    <citation type="submission" date="2025-09" db="UniProtKB">
        <authorList>
            <consortium name="EnsemblPlants"/>
        </authorList>
    </citation>
    <scope>IDENTIFICATION</scope>
</reference>
<accession>A0ACD6ASI4</accession>
<evidence type="ECO:0000313" key="2">
    <source>
        <dbReference type="Proteomes" id="UP001732700"/>
    </source>
</evidence>
<keyword evidence="2" id="KW-1185">Reference proteome</keyword>
<dbReference type="EnsemblPlants" id="AVESA.00010b.r2.UnG1423050.1">
    <property type="protein sequence ID" value="AVESA.00010b.r2.UnG1423050.1.CDS"/>
    <property type="gene ID" value="AVESA.00010b.r2.UnG1423050"/>
</dbReference>
<name>A0ACD6ASI4_AVESA</name>
<sequence length="269" mass="28833">MRLPDCAPPAWGGGKITPAWERLGSLRRYAPWAAATDFVGVGDKLGGPRVATSPNTSLRGVQSAEPDLKASEVTVKGVFEEAKLAEYVHKRTGRHAAIIKSEPVAPAEKAGDGDGKDEKKPAEGGEEKKDEKDEKKDDKDGGGDEKKDEKEKEGGSGEEKDKEKDAGAIAANLYMHYPQFAFPGGYYAPPPRPGYAAYPVYAPPPPPPQAYPPAYPHYPPQIFSDENPNACSGPRVSSLQQNGGRPLSKANGSLKKAPGFFAVRLFFSL</sequence>
<proteinExistence type="predicted"/>
<evidence type="ECO:0000313" key="1">
    <source>
        <dbReference type="EnsemblPlants" id="AVESA.00010b.r2.UnG1423050.1.CDS"/>
    </source>
</evidence>
<dbReference type="Proteomes" id="UP001732700">
    <property type="component" value="Unassembled WGS sequence"/>
</dbReference>
<organism evidence="1 2">
    <name type="scientific">Avena sativa</name>
    <name type="common">Oat</name>
    <dbReference type="NCBI Taxonomy" id="4498"/>
    <lineage>
        <taxon>Eukaryota</taxon>
        <taxon>Viridiplantae</taxon>
        <taxon>Streptophyta</taxon>
        <taxon>Embryophyta</taxon>
        <taxon>Tracheophyta</taxon>
        <taxon>Spermatophyta</taxon>
        <taxon>Magnoliopsida</taxon>
        <taxon>Liliopsida</taxon>
        <taxon>Poales</taxon>
        <taxon>Poaceae</taxon>
        <taxon>BOP clade</taxon>
        <taxon>Pooideae</taxon>
        <taxon>Poodae</taxon>
        <taxon>Poeae</taxon>
        <taxon>Poeae Chloroplast Group 1 (Aveneae type)</taxon>
        <taxon>Aveninae</taxon>
        <taxon>Avena</taxon>
    </lineage>
</organism>
<protein>
    <submittedName>
        <fullName evidence="1">Uncharacterized protein</fullName>
    </submittedName>
</protein>